<evidence type="ECO:0000256" key="2">
    <source>
        <dbReference type="ARBA" id="ARBA00022723"/>
    </source>
</evidence>
<dbReference type="PANTHER" id="PTHR10543:SF89">
    <property type="entry name" value="CAROTENOID 9,10(9',10')-CLEAVAGE DIOXYGENASE 1"/>
    <property type="match status" value="1"/>
</dbReference>
<dbReference type="EC" id="1.13.11.-" evidence="5"/>
<evidence type="ECO:0000256" key="5">
    <source>
        <dbReference type="RuleBase" id="RU364048"/>
    </source>
</evidence>
<dbReference type="Pfam" id="PF03055">
    <property type="entry name" value="RPE65"/>
    <property type="match status" value="1"/>
</dbReference>
<gene>
    <name evidence="6" type="ORF">J8J14_13670</name>
</gene>
<keyword evidence="4 5" id="KW-0408">Iron</keyword>
<protein>
    <recommendedName>
        <fullName evidence="5">Dioxygenase</fullName>
        <ecNumber evidence="5">1.13.11.-</ecNumber>
    </recommendedName>
</protein>
<comment type="cofactor">
    <cofactor evidence="5">
        <name>Fe(2+)</name>
        <dbReference type="ChEBI" id="CHEBI:29033"/>
    </cofactor>
    <text evidence="5">Binds 1 Fe(2+) ion per subunit.</text>
</comment>
<evidence type="ECO:0000256" key="3">
    <source>
        <dbReference type="ARBA" id="ARBA00023002"/>
    </source>
</evidence>
<dbReference type="PANTHER" id="PTHR10543">
    <property type="entry name" value="BETA-CAROTENE DIOXYGENASE"/>
    <property type="match status" value="1"/>
</dbReference>
<comment type="similarity">
    <text evidence="1 5">Belongs to the carotenoid oxygenase family.</text>
</comment>
<reference evidence="6 7" key="1">
    <citation type="submission" date="2021-03" db="EMBL/GenBank/DDBJ databases">
        <authorList>
            <person name="So Y."/>
        </authorList>
    </citation>
    <scope>NUCLEOTIDE SEQUENCE [LARGE SCALE GENOMIC DNA]</scope>
    <source>
        <strain evidence="6 7">SSH11</strain>
    </source>
</reference>
<evidence type="ECO:0000256" key="4">
    <source>
        <dbReference type="ARBA" id="ARBA00023004"/>
    </source>
</evidence>
<proteinExistence type="inferred from homology"/>
<comment type="caution">
    <text evidence="6">The sequence shown here is derived from an EMBL/GenBank/DDBJ whole genome shotgun (WGS) entry which is preliminary data.</text>
</comment>
<accession>A0ABS4AHY3</accession>
<sequence length="475" mass="51372">MSAQPLPLTEEIAWISSDPHLSGNFAPVGPELDAPDLPVVSGRIPLELRGAYLRNGPNPLFQPLSFTYPMDGDGMVHAVHLQDGRARYRNRFVRTRGLDVELRAGHAVYGGLLGPRPVAPELVGTDGDPGPVKSGAFINVIEHAGHILALGESQPAYELTPDLDTIGEWKAGTGLPVEMGAHNRRHPVTGDLFAIAYSVFEPVVRVHRIDEGGALRRSFDVALGAPSMIHDFGLTARHLVLVVGPAVFDAGAVAEGRSFLQWRPELGARIGLIPLDGGPATWLETDAFFVFHIANAFERDGAVTVDYVRHDSFRPGYATGPRRPPTLHRLVADPLGRTVRDNPVADFLTEFPRINEARSAMPARFVYAPTLTASLRDANPPSATFNALVRVDTETGATRTYDAGDHILGEPAFIPRPGGTREDDGYLATYSFDPVECCSDLLILDAARVDAGPIAAIRLPQRVPQGLHGNWIPRP</sequence>
<dbReference type="InterPro" id="IPR004294">
    <property type="entry name" value="Carotenoid_Oase"/>
</dbReference>
<keyword evidence="5" id="KW-0223">Dioxygenase</keyword>
<name>A0ABS4AHY3_9PROT</name>
<dbReference type="Proteomes" id="UP000681594">
    <property type="component" value="Unassembled WGS sequence"/>
</dbReference>
<evidence type="ECO:0000256" key="1">
    <source>
        <dbReference type="ARBA" id="ARBA00006787"/>
    </source>
</evidence>
<dbReference type="EMBL" id="JAGIZB010000012">
    <property type="protein sequence ID" value="MBP0445824.1"/>
    <property type="molecule type" value="Genomic_DNA"/>
</dbReference>
<keyword evidence="7" id="KW-1185">Reference proteome</keyword>
<organism evidence="6 7">
    <name type="scientific">Pararoseomonas baculiformis</name>
    <dbReference type="NCBI Taxonomy" id="2820812"/>
    <lineage>
        <taxon>Bacteria</taxon>
        <taxon>Pseudomonadati</taxon>
        <taxon>Pseudomonadota</taxon>
        <taxon>Alphaproteobacteria</taxon>
        <taxon>Acetobacterales</taxon>
        <taxon>Acetobacteraceae</taxon>
        <taxon>Pararoseomonas</taxon>
    </lineage>
</organism>
<keyword evidence="2 5" id="KW-0479">Metal-binding</keyword>
<evidence type="ECO:0000313" key="7">
    <source>
        <dbReference type="Proteomes" id="UP000681594"/>
    </source>
</evidence>
<dbReference type="RefSeq" id="WP_209380090.1">
    <property type="nucleotide sequence ID" value="NZ_JAGIZB010000012.1"/>
</dbReference>
<evidence type="ECO:0000313" key="6">
    <source>
        <dbReference type="EMBL" id="MBP0445824.1"/>
    </source>
</evidence>
<keyword evidence="3 5" id="KW-0560">Oxidoreductase</keyword>